<evidence type="ECO:0000256" key="1">
    <source>
        <dbReference type="ARBA" id="ARBA00004141"/>
    </source>
</evidence>
<dbReference type="InterPro" id="IPR049326">
    <property type="entry name" value="Rhodopsin_dom_fungi"/>
</dbReference>
<accession>A0A6A6WJW7</accession>
<sequence length="416" mass="45758">MQQRATLVRYLNVALVVVSTIAMFMRGYARLFIVRKPGLDDVFAVLAFGTLVSLSALEIKLTYYGIGTNQTEVPPEHLAVFFGTLPTMQLLYLSSTGLVRISIALFILRLGRQTNYMKSFYALIASIAVVTIISVCILLFECVPVRALWNQSLPGAVCVPKSEEATLMYAHASLGILFDFILFLTPIYILSGSVFKSMRMVRLSLLFSLGLFSAITGIVRLSQIVNIDMAHNTTMNVSYASVWTDLEGHTALWIACLPATQPIFRWVSFSLGFRSRLRSTGPTPNGYNGYQNSRNKGTPKIGGLATVWSNRSRRASRGMEILNTIEMEEMDEMDEESASATLHNSKPCSRRNSNDDISPARMVRHGSSLSGTRNENSLIIVTTEVCVASEKIEGLTRPAPAYMSANTSATGGVHHA</sequence>
<evidence type="ECO:0000259" key="8">
    <source>
        <dbReference type="Pfam" id="PF20684"/>
    </source>
</evidence>
<feature type="transmembrane region" description="Helical" evidence="7">
    <location>
        <begin position="203"/>
        <end position="222"/>
    </location>
</feature>
<keyword evidence="2 7" id="KW-0812">Transmembrane</keyword>
<dbReference type="AlphaFoldDB" id="A0A6A6WJW7"/>
<feature type="transmembrane region" description="Helical" evidence="7">
    <location>
        <begin position="169"/>
        <end position="191"/>
    </location>
</feature>
<evidence type="ECO:0000313" key="9">
    <source>
        <dbReference type="EMBL" id="KAF2761831.1"/>
    </source>
</evidence>
<dbReference type="GO" id="GO:0016020">
    <property type="term" value="C:membrane"/>
    <property type="evidence" value="ECO:0007669"/>
    <property type="project" value="UniProtKB-SubCell"/>
</dbReference>
<keyword evidence="10" id="KW-1185">Reference proteome</keyword>
<organism evidence="9 10">
    <name type="scientific">Pseudovirgaria hyperparasitica</name>
    <dbReference type="NCBI Taxonomy" id="470096"/>
    <lineage>
        <taxon>Eukaryota</taxon>
        <taxon>Fungi</taxon>
        <taxon>Dikarya</taxon>
        <taxon>Ascomycota</taxon>
        <taxon>Pezizomycotina</taxon>
        <taxon>Dothideomycetes</taxon>
        <taxon>Dothideomycetes incertae sedis</taxon>
        <taxon>Acrospermales</taxon>
        <taxon>Acrospermaceae</taxon>
        <taxon>Pseudovirgaria</taxon>
    </lineage>
</organism>
<dbReference type="InterPro" id="IPR052337">
    <property type="entry name" value="SAT4-like"/>
</dbReference>
<evidence type="ECO:0000313" key="10">
    <source>
        <dbReference type="Proteomes" id="UP000799437"/>
    </source>
</evidence>
<dbReference type="EMBL" id="ML996566">
    <property type="protein sequence ID" value="KAF2761831.1"/>
    <property type="molecule type" value="Genomic_DNA"/>
</dbReference>
<comment type="subcellular location">
    <subcellularLocation>
        <location evidence="1">Membrane</location>
        <topology evidence="1">Multi-pass membrane protein</topology>
    </subcellularLocation>
</comment>
<dbReference type="GeneID" id="54480698"/>
<feature type="region of interest" description="Disordered" evidence="6">
    <location>
        <begin position="331"/>
        <end position="371"/>
    </location>
</feature>
<feature type="transmembrane region" description="Helical" evidence="7">
    <location>
        <begin position="120"/>
        <end position="140"/>
    </location>
</feature>
<feature type="transmembrane region" description="Helical" evidence="7">
    <location>
        <begin position="6"/>
        <end position="29"/>
    </location>
</feature>
<dbReference type="OrthoDB" id="5413793at2759"/>
<feature type="transmembrane region" description="Helical" evidence="7">
    <location>
        <begin position="90"/>
        <end position="108"/>
    </location>
</feature>
<keyword evidence="4 7" id="KW-0472">Membrane</keyword>
<evidence type="ECO:0000256" key="3">
    <source>
        <dbReference type="ARBA" id="ARBA00022989"/>
    </source>
</evidence>
<evidence type="ECO:0000256" key="5">
    <source>
        <dbReference type="ARBA" id="ARBA00038359"/>
    </source>
</evidence>
<dbReference type="PANTHER" id="PTHR33048">
    <property type="entry name" value="PTH11-LIKE INTEGRAL MEMBRANE PROTEIN (AFU_ORTHOLOGUE AFUA_5G11245)"/>
    <property type="match status" value="1"/>
</dbReference>
<evidence type="ECO:0000256" key="2">
    <source>
        <dbReference type="ARBA" id="ARBA00022692"/>
    </source>
</evidence>
<comment type="similarity">
    <text evidence="5">Belongs to the SAT4 family.</text>
</comment>
<feature type="domain" description="Rhodopsin" evidence="8">
    <location>
        <begin position="25"/>
        <end position="265"/>
    </location>
</feature>
<dbReference type="Proteomes" id="UP000799437">
    <property type="component" value="Unassembled WGS sequence"/>
</dbReference>
<dbReference type="PANTHER" id="PTHR33048:SF129">
    <property type="entry name" value="INTEGRAL MEMBRANE PROTEIN-RELATED"/>
    <property type="match status" value="1"/>
</dbReference>
<keyword evidence="3 7" id="KW-1133">Transmembrane helix</keyword>
<evidence type="ECO:0000256" key="7">
    <source>
        <dbReference type="SAM" id="Phobius"/>
    </source>
</evidence>
<dbReference type="RefSeq" id="XP_033604282.1">
    <property type="nucleotide sequence ID" value="XM_033739644.1"/>
</dbReference>
<reference evidence="9" key="1">
    <citation type="journal article" date="2020" name="Stud. Mycol.">
        <title>101 Dothideomycetes genomes: a test case for predicting lifestyles and emergence of pathogens.</title>
        <authorList>
            <person name="Haridas S."/>
            <person name="Albert R."/>
            <person name="Binder M."/>
            <person name="Bloem J."/>
            <person name="Labutti K."/>
            <person name="Salamov A."/>
            <person name="Andreopoulos B."/>
            <person name="Baker S."/>
            <person name="Barry K."/>
            <person name="Bills G."/>
            <person name="Bluhm B."/>
            <person name="Cannon C."/>
            <person name="Castanera R."/>
            <person name="Culley D."/>
            <person name="Daum C."/>
            <person name="Ezra D."/>
            <person name="Gonzalez J."/>
            <person name="Henrissat B."/>
            <person name="Kuo A."/>
            <person name="Liang C."/>
            <person name="Lipzen A."/>
            <person name="Lutzoni F."/>
            <person name="Magnuson J."/>
            <person name="Mondo S."/>
            <person name="Nolan M."/>
            <person name="Ohm R."/>
            <person name="Pangilinan J."/>
            <person name="Park H.-J."/>
            <person name="Ramirez L."/>
            <person name="Alfaro M."/>
            <person name="Sun H."/>
            <person name="Tritt A."/>
            <person name="Yoshinaga Y."/>
            <person name="Zwiers L.-H."/>
            <person name="Turgeon B."/>
            <person name="Goodwin S."/>
            <person name="Spatafora J."/>
            <person name="Crous P."/>
            <person name="Grigoriev I."/>
        </authorList>
    </citation>
    <scope>NUCLEOTIDE SEQUENCE</scope>
    <source>
        <strain evidence="9">CBS 121739</strain>
    </source>
</reference>
<evidence type="ECO:0000256" key="6">
    <source>
        <dbReference type="SAM" id="MobiDB-lite"/>
    </source>
</evidence>
<evidence type="ECO:0000256" key="4">
    <source>
        <dbReference type="ARBA" id="ARBA00023136"/>
    </source>
</evidence>
<proteinExistence type="inferred from homology"/>
<dbReference type="Pfam" id="PF20684">
    <property type="entry name" value="Fung_rhodopsin"/>
    <property type="match status" value="1"/>
</dbReference>
<protein>
    <recommendedName>
        <fullName evidence="8">Rhodopsin domain-containing protein</fullName>
    </recommendedName>
</protein>
<name>A0A6A6WJW7_9PEZI</name>
<gene>
    <name evidence="9" type="ORF">EJ05DRAFT_186235</name>
</gene>
<feature type="compositionally biased region" description="Polar residues" evidence="6">
    <location>
        <begin position="338"/>
        <end position="351"/>
    </location>
</feature>